<organism evidence="1 2">
    <name type="scientific">Tessaracoccus antarcticus</name>
    <dbReference type="NCBI Taxonomy" id="2479848"/>
    <lineage>
        <taxon>Bacteria</taxon>
        <taxon>Bacillati</taxon>
        <taxon>Actinomycetota</taxon>
        <taxon>Actinomycetes</taxon>
        <taxon>Propionibacteriales</taxon>
        <taxon>Propionibacteriaceae</taxon>
        <taxon>Tessaracoccus</taxon>
    </lineage>
</organism>
<evidence type="ECO:0000313" key="1">
    <source>
        <dbReference type="EMBL" id="RMB61392.1"/>
    </source>
</evidence>
<name>A0A3M0GFD9_9ACTN</name>
<gene>
    <name evidence="1" type="ORF">EAX62_01670</name>
</gene>
<sequence>MVSPPLRPGEVDVWLWEWQVAEDRRQVLLGETVMWDLVPMDQDWISKLFADRRSVPLQLDTYAGHSEPADAPEWTRMSGVVQRIEHVSVRYVQPTDPSGTGSVPERGAAVVHTVPSIWPEQPHTGSTTGWIVRIVEAFS</sequence>
<dbReference type="InterPro" id="IPR046485">
    <property type="entry name" value="DUF6578"/>
</dbReference>
<dbReference type="AlphaFoldDB" id="A0A3M0GFD9"/>
<evidence type="ECO:0000313" key="2">
    <source>
        <dbReference type="Proteomes" id="UP000275256"/>
    </source>
</evidence>
<reference evidence="1 2" key="1">
    <citation type="submission" date="2018-10" db="EMBL/GenBank/DDBJ databases">
        <title>Tessaracoccus antarcticuss sp. nov., isolated from sediment.</title>
        <authorList>
            <person name="Zhou L.Y."/>
            <person name="Du Z.J."/>
        </authorList>
    </citation>
    <scope>NUCLEOTIDE SEQUENCE [LARGE SCALE GENOMIC DNA]</scope>
    <source>
        <strain evidence="1 2">JDX10</strain>
    </source>
</reference>
<dbReference type="Proteomes" id="UP000275256">
    <property type="component" value="Unassembled WGS sequence"/>
</dbReference>
<accession>A0A3M0GFD9</accession>
<keyword evidence="2" id="KW-1185">Reference proteome</keyword>
<dbReference type="EMBL" id="REFW01000001">
    <property type="protein sequence ID" value="RMB61392.1"/>
    <property type="molecule type" value="Genomic_DNA"/>
</dbReference>
<proteinExistence type="predicted"/>
<dbReference type="Pfam" id="PF20218">
    <property type="entry name" value="DUF6578"/>
    <property type="match status" value="1"/>
</dbReference>
<protein>
    <submittedName>
        <fullName evidence="1">Uncharacterized protein</fullName>
    </submittedName>
</protein>
<comment type="caution">
    <text evidence="1">The sequence shown here is derived from an EMBL/GenBank/DDBJ whole genome shotgun (WGS) entry which is preliminary data.</text>
</comment>